<accession>A0A1Y2FUJ7</accession>
<dbReference type="OMA" id="AGNCANS"/>
<sequence length="226" mass="24280">MSIAIFPTLTAKPGQGDKVAAILPGLVKKVIAGEPKTLAYYFFRLTEKPDVFSGFELYEDKGGIKLHGATPHFAEFGKTAGPHFAAPAGLAFAAPAAGFLTRDTESASTISTNLSCIAVAVVISIKDEQGRIDILNRAKEACAKVQKNEPGTLSYQWFVDPKDAKKVFVFERYTDAAAVAAHRKNCADFLRWMNTVVEKVTIASGTPVGGFLKREPSLLDAGNTKL</sequence>
<name>A0A1Y2FUJ7_PROLT</name>
<feature type="domain" description="ABM" evidence="1">
    <location>
        <begin position="117"/>
        <end position="211"/>
    </location>
</feature>
<protein>
    <recommendedName>
        <fullName evidence="1">ABM domain-containing protein</fullName>
    </recommendedName>
</protein>
<dbReference type="GeneID" id="63782642"/>
<evidence type="ECO:0000313" key="3">
    <source>
        <dbReference type="Proteomes" id="UP000193685"/>
    </source>
</evidence>
<gene>
    <name evidence="2" type="ORF">BCR37DRAFT_127319</name>
</gene>
<dbReference type="PANTHER" id="PTHR40624:SF1">
    <property type="entry name" value="BIOSYNTHESIS MONOOXYGENASE, PUTATIVE (AFU_ORTHOLOGUE AFUA_1G12025)-RELATED"/>
    <property type="match status" value="1"/>
</dbReference>
<dbReference type="InterPro" id="IPR011008">
    <property type="entry name" value="Dimeric_a/b-barrel"/>
</dbReference>
<reference evidence="2 3" key="1">
    <citation type="submission" date="2016-07" db="EMBL/GenBank/DDBJ databases">
        <title>Pervasive Adenine N6-methylation of Active Genes in Fungi.</title>
        <authorList>
            <consortium name="DOE Joint Genome Institute"/>
            <person name="Mondo S.J."/>
            <person name="Dannebaum R.O."/>
            <person name="Kuo R.C."/>
            <person name="Labutti K."/>
            <person name="Haridas S."/>
            <person name="Kuo A."/>
            <person name="Salamov A."/>
            <person name="Ahrendt S.R."/>
            <person name="Lipzen A."/>
            <person name="Sullivan W."/>
            <person name="Andreopoulos W.B."/>
            <person name="Clum A."/>
            <person name="Lindquist E."/>
            <person name="Daum C."/>
            <person name="Ramamoorthy G.K."/>
            <person name="Gryganskyi A."/>
            <person name="Culley D."/>
            <person name="Magnuson J.K."/>
            <person name="James T.Y."/>
            <person name="O'Malley M.A."/>
            <person name="Stajich J.E."/>
            <person name="Spatafora J.W."/>
            <person name="Visel A."/>
            <person name="Grigoriev I.V."/>
        </authorList>
    </citation>
    <scope>NUCLEOTIDE SEQUENCE [LARGE SCALE GENOMIC DNA]</scope>
    <source>
        <strain evidence="2 3">12-1054</strain>
    </source>
</reference>
<dbReference type="PROSITE" id="PS51725">
    <property type="entry name" value="ABM"/>
    <property type="match status" value="2"/>
</dbReference>
<dbReference type="Proteomes" id="UP000193685">
    <property type="component" value="Unassembled WGS sequence"/>
</dbReference>
<evidence type="ECO:0000313" key="2">
    <source>
        <dbReference type="EMBL" id="ORY86866.1"/>
    </source>
</evidence>
<dbReference type="SUPFAM" id="SSF54909">
    <property type="entry name" value="Dimeric alpha+beta barrel"/>
    <property type="match status" value="2"/>
</dbReference>
<comment type="caution">
    <text evidence="2">The sequence shown here is derived from an EMBL/GenBank/DDBJ whole genome shotgun (WGS) entry which is preliminary data.</text>
</comment>
<dbReference type="InterPro" id="IPR007138">
    <property type="entry name" value="ABM_dom"/>
</dbReference>
<keyword evidence="3" id="KW-1185">Reference proteome</keyword>
<dbReference type="Pfam" id="PF03992">
    <property type="entry name" value="ABM"/>
    <property type="match status" value="2"/>
</dbReference>
<dbReference type="EMBL" id="MCFI01000002">
    <property type="protein sequence ID" value="ORY86866.1"/>
    <property type="molecule type" value="Genomic_DNA"/>
</dbReference>
<proteinExistence type="predicted"/>
<evidence type="ECO:0000259" key="1">
    <source>
        <dbReference type="PROSITE" id="PS51725"/>
    </source>
</evidence>
<dbReference type="PANTHER" id="PTHR40624">
    <property type="entry name" value="BIOSYNTHESIS MONOOXYGENASE, PUTATIVE (AFU_ORTHOLOGUE AFUA_1G12025)-RELATED"/>
    <property type="match status" value="1"/>
</dbReference>
<dbReference type="AlphaFoldDB" id="A0A1Y2FUJ7"/>
<organism evidence="2 3">
    <name type="scientific">Protomyces lactucae-debilis</name>
    <dbReference type="NCBI Taxonomy" id="2754530"/>
    <lineage>
        <taxon>Eukaryota</taxon>
        <taxon>Fungi</taxon>
        <taxon>Dikarya</taxon>
        <taxon>Ascomycota</taxon>
        <taxon>Taphrinomycotina</taxon>
        <taxon>Taphrinomycetes</taxon>
        <taxon>Taphrinales</taxon>
        <taxon>Protomycetaceae</taxon>
        <taxon>Protomyces</taxon>
    </lineage>
</organism>
<dbReference type="RefSeq" id="XP_040727722.1">
    <property type="nucleotide sequence ID" value="XM_040866043.1"/>
</dbReference>
<feature type="domain" description="ABM" evidence="1">
    <location>
        <begin position="3"/>
        <end position="92"/>
    </location>
</feature>
<dbReference type="Gene3D" id="3.30.70.100">
    <property type="match status" value="2"/>
</dbReference>